<dbReference type="InterPro" id="IPR042226">
    <property type="entry name" value="eFR1_2_sf"/>
</dbReference>
<dbReference type="AlphaFoldDB" id="A0A7K3MBN4"/>
<dbReference type="EMBL" id="WLZY01000014">
    <property type="protein sequence ID" value="NDL60731.1"/>
    <property type="molecule type" value="Genomic_DNA"/>
</dbReference>
<evidence type="ECO:0000313" key="1">
    <source>
        <dbReference type="EMBL" id="NDL60731.1"/>
    </source>
</evidence>
<comment type="caution">
    <text evidence="1">The sequence shown here is derived from an EMBL/GenBank/DDBJ whole genome shotgun (WGS) entry which is preliminary data.</text>
</comment>
<evidence type="ECO:0008006" key="3">
    <source>
        <dbReference type="Google" id="ProtNLM"/>
    </source>
</evidence>
<protein>
    <recommendedName>
        <fullName evidence="3">Peptide chain release factor 1</fullName>
    </recommendedName>
</protein>
<proteinExistence type="predicted"/>
<organism evidence="1 2">
    <name type="scientific">Phytoactinopolyspora mesophila</name>
    <dbReference type="NCBI Taxonomy" id="2650750"/>
    <lineage>
        <taxon>Bacteria</taxon>
        <taxon>Bacillati</taxon>
        <taxon>Actinomycetota</taxon>
        <taxon>Actinomycetes</taxon>
        <taxon>Jiangellales</taxon>
        <taxon>Jiangellaceae</taxon>
        <taxon>Phytoactinopolyspora</taxon>
    </lineage>
</organism>
<dbReference type="Proteomes" id="UP000460435">
    <property type="component" value="Unassembled WGS sequence"/>
</dbReference>
<accession>A0A7K3MBN4</accession>
<dbReference type="Gene3D" id="3.30.420.60">
    <property type="entry name" value="eRF1 domain 2"/>
    <property type="match status" value="1"/>
</dbReference>
<reference evidence="1 2" key="1">
    <citation type="submission" date="2019-11" db="EMBL/GenBank/DDBJ databases">
        <authorList>
            <person name="Li X.-J."/>
            <person name="Feng X.-M."/>
        </authorList>
    </citation>
    <scope>NUCLEOTIDE SEQUENCE [LARGE SCALE GENOMIC DNA]</scope>
    <source>
        <strain evidence="1 2">XMNu-373</strain>
    </source>
</reference>
<keyword evidence="2" id="KW-1185">Reference proteome</keyword>
<dbReference type="InterPro" id="IPR040701">
    <property type="entry name" value="Bact_RF_family2"/>
</dbReference>
<name>A0A7K3MBN4_9ACTN</name>
<evidence type="ECO:0000313" key="2">
    <source>
        <dbReference type="Proteomes" id="UP000460435"/>
    </source>
</evidence>
<gene>
    <name evidence="1" type="ORF">F7O44_27010</name>
</gene>
<dbReference type="SUPFAM" id="SSF53137">
    <property type="entry name" value="Translational machinery components"/>
    <property type="match status" value="1"/>
</dbReference>
<dbReference type="Pfam" id="PF18844">
    <property type="entry name" value="baeRF_family2"/>
    <property type="match status" value="1"/>
</dbReference>
<dbReference type="RefSeq" id="WP_162453447.1">
    <property type="nucleotide sequence ID" value="NZ_WLZY01000014.1"/>
</dbReference>
<sequence length="363" mass="39370">MSSNKPTTMALVSDLCQNPGPFLSAYLDVSRNIDEAPHRLAVRWHSAAEELLRSGAPADLVQLAGERMQTPVSAPGNVARMIVAADDQILLDDVVQRPHSPEVVTWSPLPDVTGWLADRSGLMPVLIVLADREGADFEFYDPWPERLVNRDTAAGDTEHLTKVSAGGWSHKRYQRRAEETWRRNAEQVAEEIDHLVKAGVRVVAVAGDLRAQSEIRQAVSEATRSVLADLETGGRAAGSSRQALDDAVDHMVREIVVADHRRVLDEFEQELGRSGAAVRGVGEVLQKLIHGQVRTVLLSPEIAAAHEVSPSAYPGISLPSKAFDYERVRADLAVTCAAAATDAELIVAPSTITEDGVAAVLRW</sequence>